<dbReference type="Proteomes" id="UP000250275">
    <property type="component" value="Unassembled WGS sequence"/>
</dbReference>
<reference evidence="6 7" key="1">
    <citation type="submission" date="2015-07" db="EMBL/GenBank/DDBJ databases">
        <title>The genome of Eufriesea mexicana.</title>
        <authorList>
            <person name="Pan H."/>
            <person name="Kapheim K."/>
        </authorList>
    </citation>
    <scope>NUCLEOTIDE SEQUENCE [LARGE SCALE GENOMIC DNA]</scope>
    <source>
        <strain evidence="6">0111107269</strain>
        <tissue evidence="6">Whole body</tissue>
    </source>
</reference>
<dbReference type="Gene3D" id="3.40.50.12780">
    <property type="entry name" value="N-terminal domain of ligase-like"/>
    <property type="match status" value="1"/>
</dbReference>
<dbReference type="InterPro" id="IPR000873">
    <property type="entry name" value="AMP-dep_synth/lig_dom"/>
</dbReference>
<protein>
    <recommendedName>
        <fullName evidence="4">long-chain-fatty-acid--CoA ligase</fullName>
        <ecNumber evidence="4">6.2.1.3</ecNumber>
    </recommendedName>
</protein>
<evidence type="ECO:0000256" key="2">
    <source>
        <dbReference type="ARBA" id="ARBA00022832"/>
    </source>
</evidence>
<dbReference type="EMBL" id="KQ769255">
    <property type="protein sequence ID" value="OAD52882.1"/>
    <property type="molecule type" value="Genomic_DNA"/>
</dbReference>
<evidence type="ECO:0000313" key="7">
    <source>
        <dbReference type="Proteomes" id="UP000250275"/>
    </source>
</evidence>
<dbReference type="GO" id="GO:0005783">
    <property type="term" value="C:endoplasmic reticulum"/>
    <property type="evidence" value="ECO:0007669"/>
    <property type="project" value="TreeGrafter"/>
</dbReference>
<evidence type="ECO:0000256" key="3">
    <source>
        <dbReference type="ARBA" id="ARBA00023098"/>
    </source>
</evidence>
<evidence type="ECO:0000256" key="4">
    <source>
        <dbReference type="ARBA" id="ARBA00026121"/>
    </source>
</evidence>
<evidence type="ECO:0000313" key="6">
    <source>
        <dbReference type="EMBL" id="OAD52882.1"/>
    </source>
</evidence>
<accession>A0A310SHG9</accession>
<dbReference type="PANTHER" id="PTHR43272:SF32">
    <property type="entry name" value="AMP-DEPENDENT SYNTHETASE_LIGASE DOMAIN-CONTAINING PROTEIN"/>
    <property type="match status" value="1"/>
</dbReference>
<dbReference type="SUPFAM" id="SSF56801">
    <property type="entry name" value="Acetyl-CoA synthetase-like"/>
    <property type="match status" value="1"/>
</dbReference>
<dbReference type="EC" id="6.2.1.3" evidence="4"/>
<dbReference type="Pfam" id="PF00501">
    <property type="entry name" value="AMP-binding"/>
    <property type="match status" value="1"/>
</dbReference>
<name>A0A310SHG9_9HYME</name>
<dbReference type="AlphaFoldDB" id="A0A310SHG9"/>
<dbReference type="GO" id="GO:0016020">
    <property type="term" value="C:membrane"/>
    <property type="evidence" value="ECO:0007669"/>
    <property type="project" value="TreeGrafter"/>
</dbReference>
<proteinExistence type="predicted"/>
<evidence type="ECO:0000259" key="5">
    <source>
        <dbReference type="Pfam" id="PF00501"/>
    </source>
</evidence>
<sequence length="657" mass="73413">MVILLCKDNTSMSQPVQTNGVIKGFTLNEKDTTNKGSYYASCSETGRDGPDQVLPADNFITTKPDGRVRIELNEEYSNSEPPISIPGLFSKIAKTYPDHIALVSRPDAENHSKTYTYKQYEYQVRTVAKAFIKLGLERYHGVCILGFNSPEWFFSDLGAIYAGGLAAGIYTTNSPEACQHCAITSNANIIVVDDSKQLQKILQIKHNLPNLKAIVQIEGVPEQKDVLSWDDLIQIGEKESDDKLNELLKTIAVNECCTLVYTSGTVGNPKAVMLNHDNFIQNIRATNNVMKLKFKNEIIISYLPLSHVAGQVIDIFYSIYAVATIYFADKDAFRGSLINTMVKVRPTTFIGVPRVWEKIHERMQAVAGNSGFIRKWIISWAKAQALHYNINKMNGNDHKHWGYIFAKWLIFNKVRALLGLDRCNLQFTAAAPLSSEIKQYFMSLDIVLLEIYGMSECTGPHLCSTPENFRLGSIGRTIPGFYTKLANPDSNGEGEICMRGRNVFMGYLNDPEKTAETLDADGWLHSGDLGKIDSCNYIYVTGRIKELIITAGGENIPPVHIENLVLAELPVLSNALLIGDKQKYLTILVTLKTEINSDTGEPKDNFTEATLKWLQSIGSTSETVSDVLKTHDSLVSLCVKSFTEIMYKFKQIYTDRL</sequence>
<keyword evidence="1 6" id="KW-0436">Ligase</keyword>
<dbReference type="PANTHER" id="PTHR43272">
    <property type="entry name" value="LONG-CHAIN-FATTY-ACID--COA LIGASE"/>
    <property type="match status" value="1"/>
</dbReference>
<evidence type="ECO:0000256" key="1">
    <source>
        <dbReference type="ARBA" id="ARBA00022598"/>
    </source>
</evidence>
<organism evidence="6 7">
    <name type="scientific">Eufriesea mexicana</name>
    <dbReference type="NCBI Taxonomy" id="516756"/>
    <lineage>
        <taxon>Eukaryota</taxon>
        <taxon>Metazoa</taxon>
        <taxon>Ecdysozoa</taxon>
        <taxon>Arthropoda</taxon>
        <taxon>Hexapoda</taxon>
        <taxon>Insecta</taxon>
        <taxon>Pterygota</taxon>
        <taxon>Neoptera</taxon>
        <taxon>Endopterygota</taxon>
        <taxon>Hymenoptera</taxon>
        <taxon>Apocrita</taxon>
        <taxon>Aculeata</taxon>
        <taxon>Apoidea</taxon>
        <taxon>Anthophila</taxon>
        <taxon>Apidae</taxon>
        <taxon>Eufriesea</taxon>
    </lineage>
</organism>
<dbReference type="InterPro" id="IPR042099">
    <property type="entry name" value="ANL_N_sf"/>
</dbReference>
<dbReference type="Pfam" id="PF23562">
    <property type="entry name" value="AMP-binding_C_3"/>
    <property type="match status" value="1"/>
</dbReference>
<keyword evidence="3" id="KW-0443">Lipid metabolism</keyword>
<dbReference type="GO" id="GO:0004467">
    <property type="term" value="F:long-chain fatty acid-CoA ligase activity"/>
    <property type="evidence" value="ECO:0007669"/>
    <property type="project" value="UniProtKB-EC"/>
</dbReference>
<feature type="domain" description="AMP-dependent synthetase/ligase" evidence="5">
    <location>
        <begin position="91"/>
        <end position="508"/>
    </location>
</feature>
<keyword evidence="7" id="KW-1185">Reference proteome</keyword>
<keyword evidence="2" id="KW-0276">Fatty acid metabolism</keyword>
<gene>
    <name evidence="6" type="ORF">WN48_11259</name>
</gene>
<dbReference type="OrthoDB" id="3633556at2759"/>